<keyword evidence="5" id="KW-1185">Reference proteome</keyword>
<dbReference type="AlphaFoldDB" id="U7D6L3"/>
<evidence type="ECO:0000256" key="1">
    <source>
        <dbReference type="ARBA" id="ARBA00022553"/>
    </source>
</evidence>
<dbReference type="InterPro" id="IPR001789">
    <property type="entry name" value="Sig_transdc_resp-reg_receiver"/>
</dbReference>
<comment type="caution">
    <text evidence="4">The sequence shown here is derived from an EMBL/GenBank/DDBJ whole genome shotgun (WGS) entry which is preliminary data.</text>
</comment>
<dbReference type="CDD" id="cd00156">
    <property type="entry name" value="REC"/>
    <property type="match status" value="1"/>
</dbReference>
<dbReference type="PANTHER" id="PTHR44591:SF3">
    <property type="entry name" value="RESPONSE REGULATORY DOMAIN-CONTAINING PROTEIN"/>
    <property type="match status" value="1"/>
</dbReference>
<dbReference type="InterPro" id="IPR011006">
    <property type="entry name" value="CheY-like_superfamily"/>
</dbReference>
<dbReference type="OrthoDB" id="9794815at2"/>
<reference evidence="4 5" key="1">
    <citation type="journal article" date="2013" name="Environ. Microbiol.">
        <title>Genome analysis of Chitinivibrio alkaliphilus gen. nov., sp. nov., a novel extremely haloalkaliphilic anaerobic chitinolytic bacterium from the candidate phylum Termite Group 3.</title>
        <authorList>
            <person name="Sorokin D.Y."/>
            <person name="Gumerov V.M."/>
            <person name="Rakitin A.L."/>
            <person name="Beletsky A.V."/>
            <person name="Damste J.S."/>
            <person name="Muyzer G."/>
            <person name="Mardanov A.V."/>
            <person name="Ravin N.V."/>
        </authorList>
    </citation>
    <scope>NUCLEOTIDE SEQUENCE [LARGE SCALE GENOMIC DNA]</scope>
    <source>
        <strain evidence="4 5">ACht1</strain>
    </source>
</reference>
<dbReference type="eggNOG" id="COG2204">
    <property type="taxonomic scope" value="Bacteria"/>
</dbReference>
<keyword evidence="1 2" id="KW-0597">Phosphoprotein</keyword>
<evidence type="ECO:0000313" key="5">
    <source>
        <dbReference type="Proteomes" id="UP000017148"/>
    </source>
</evidence>
<dbReference type="SUPFAM" id="SSF52172">
    <property type="entry name" value="CheY-like"/>
    <property type="match status" value="1"/>
</dbReference>
<protein>
    <submittedName>
        <fullName evidence="4">Chemotaxis protein CheY</fullName>
    </submittedName>
</protein>
<proteinExistence type="predicted"/>
<feature type="modified residue" description="4-aspartylphosphate" evidence="2">
    <location>
        <position position="52"/>
    </location>
</feature>
<gene>
    <name evidence="4" type="ORF">CALK_1441</name>
</gene>
<feature type="domain" description="Response regulatory" evidence="3">
    <location>
        <begin position="4"/>
        <end position="120"/>
    </location>
</feature>
<dbReference type="Proteomes" id="UP000017148">
    <property type="component" value="Unassembled WGS sequence"/>
</dbReference>
<evidence type="ECO:0000259" key="3">
    <source>
        <dbReference type="PROSITE" id="PS50110"/>
    </source>
</evidence>
<dbReference type="SMART" id="SM00448">
    <property type="entry name" value="REC"/>
    <property type="match status" value="1"/>
</dbReference>
<organism evidence="4 5">
    <name type="scientific">Chitinivibrio alkaliphilus ACht1</name>
    <dbReference type="NCBI Taxonomy" id="1313304"/>
    <lineage>
        <taxon>Bacteria</taxon>
        <taxon>Pseudomonadati</taxon>
        <taxon>Fibrobacterota</taxon>
        <taxon>Chitinivibrionia</taxon>
        <taxon>Chitinivibrionales</taxon>
        <taxon>Chitinivibrionaceae</taxon>
        <taxon>Chitinivibrio</taxon>
    </lineage>
</organism>
<dbReference type="PANTHER" id="PTHR44591">
    <property type="entry name" value="STRESS RESPONSE REGULATOR PROTEIN 1"/>
    <property type="match status" value="1"/>
</dbReference>
<accession>U7D6L3</accession>
<dbReference type="GO" id="GO:0000160">
    <property type="term" value="P:phosphorelay signal transduction system"/>
    <property type="evidence" value="ECO:0007669"/>
    <property type="project" value="InterPro"/>
</dbReference>
<dbReference type="PROSITE" id="PS50110">
    <property type="entry name" value="RESPONSE_REGULATORY"/>
    <property type="match status" value="1"/>
</dbReference>
<dbReference type="InterPro" id="IPR050595">
    <property type="entry name" value="Bact_response_regulator"/>
</dbReference>
<dbReference type="STRING" id="1313304.CALK_1441"/>
<evidence type="ECO:0000313" key="4">
    <source>
        <dbReference type="EMBL" id="ERP31578.1"/>
    </source>
</evidence>
<dbReference type="RefSeq" id="WP_022636897.1">
    <property type="nucleotide sequence ID" value="NZ_ASJR01000011.1"/>
</dbReference>
<dbReference type="EMBL" id="ASJR01000011">
    <property type="protein sequence ID" value="ERP31578.1"/>
    <property type="molecule type" value="Genomic_DNA"/>
</dbReference>
<evidence type="ECO:0000256" key="2">
    <source>
        <dbReference type="PROSITE-ProRule" id="PRU00169"/>
    </source>
</evidence>
<dbReference type="Pfam" id="PF00072">
    <property type="entry name" value="Response_reg"/>
    <property type="match status" value="1"/>
</dbReference>
<name>U7D6L3_9BACT</name>
<sequence>MQQRILVIEDDPLILTIMEKLLGNSYDVVTMEDGQKALELFSQERFDLVITDIIMPQVEGMEIIMTIREQNKDIPLIAISGGGRIEAERYLDLAKELEVDCTLKKPFDNEQLIEMVTNLLSKEAE</sequence>
<dbReference type="Gene3D" id="3.40.50.2300">
    <property type="match status" value="1"/>
</dbReference>